<feature type="transmembrane region" description="Helical" evidence="1">
    <location>
        <begin position="20"/>
        <end position="41"/>
    </location>
</feature>
<evidence type="ECO:0000256" key="1">
    <source>
        <dbReference type="SAM" id="Phobius"/>
    </source>
</evidence>
<evidence type="ECO:0000313" key="3">
    <source>
        <dbReference type="Proteomes" id="UP000719412"/>
    </source>
</evidence>
<keyword evidence="1" id="KW-0812">Transmembrane</keyword>
<evidence type="ECO:0000313" key="2">
    <source>
        <dbReference type="EMBL" id="KAH0822282.1"/>
    </source>
</evidence>
<feature type="transmembrane region" description="Helical" evidence="1">
    <location>
        <begin position="79"/>
        <end position="98"/>
    </location>
</feature>
<accession>A0A8J6HXZ0</accession>
<dbReference type="EMBL" id="JABDTM020003140">
    <property type="protein sequence ID" value="KAH0822282.1"/>
    <property type="molecule type" value="Genomic_DNA"/>
</dbReference>
<keyword evidence="3" id="KW-1185">Reference proteome</keyword>
<sequence length="218" mass="23073">MVYIEKADPVVLVDVTVRDAVNLLALSLFCFSVSADGLVGLLRGTRGLAGAVVGRGLGGVDVFEVVLVTPLEAVLLTKVLGLGLGAAVVVVVLVVVVLEDAIAGLGAVGFVGLALGAVAGFGADGLGLSNDFLAVKLALTGALTSPFAKGFFSKLVLVVVVQHRLPLPWWWWFWRKLEVSPWRLQLLLSSLSWETPQVSQETRQSSVRVSWHPLEPSP</sequence>
<keyword evidence="1" id="KW-1133">Transmembrane helix</keyword>
<protein>
    <submittedName>
        <fullName evidence="2">Uncharacterized protein</fullName>
    </submittedName>
</protein>
<reference evidence="2" key="1">
    <citation type="journal article" date="2020" name="J Insects Food Feed">
        <title>The yellow mealworm (Tenebrio molitor) genome: a resource for the emerging insects as food and feed industry.</title>
        <authorList>
            <person name="Eriksson T."/>
            <person name="Andere A."/>
            <person name="Kelstrup H."/>
            <person name="Emery V."/>
            <person name="Picard C."/>
        </authorList>
    </citation>
    <scope>NUCLEOTIDE SEQUENCE</scope>
    <source>
        <strain evidence="2">Stoneville</strain>
        <tissue evidence="2">Whole head</tissue>
    </source>
</reference>
<feature type="transmembrane region" description="Helical" evidence="1">
    <location>
        <begin position="105"/>
        <end position="123"/>
    </location>
</feature>
<gene>
    <name evidence="2" type="ORF">GEV33_000509</name>
</gene>
<dbReference type="Proteomes" id="UP000719412">
    <property type="component" value="Unassembled WGS sequence"/>
</dbReference>
<dbReference type="AlphaFoldDB" id="A0A8J6HXZ0"/>
<organism evidence="2 3">
    <name type="scientific">Tenebrio molitor</name>
    <name type="common">Yellow mealworm beetle</name>
    <dbReference type="NCBI Taxonomy" id="7067"/>
    <lineage>
        <taxon>Eukaryota</taxon>
        <taxon>Metazoa</taxon>
        <taxon>Ecdysozoa</taxon>
        <taxon>Arthropoda</taxon>
        <taxon>Hexapoda</taxon>
        <taxon>Insecta</taxon>
        <taxon>Pterygota</taxon>
        <taxon>Neoptera</taxon>
        <taxon>Endopterygota</taxon>
        <taxon>Coleoptera</taxon>
        <taxon>Polyphaga</taxon>
        <taxon>Cucujiformia</taxon>
        <taxon>Tenebrionidae</taxon>
        <taxon>Tenebrio</taxon>
    </lineage>
</organism>
<proteinExistence type="predicted"/>
<keyword evidence="1" id="KW-0472">Membrane</keyword>
<comment type="caution">
    <text evidence="2">The sequence shown here is derived from an EMBL/GenBank/DDBJ whole genome shotgun (WGS) entry which is preliminary data.</text>
</comment>
<reference evidence="2" key="2">
    <citation type="submission" date="2021-08" db="EMBL/GenBank/DDBJ databases">
        <authorList>
            <person name="Eriksson T."/>
        </authorList>
    </citation>
    <scope>NUCLEOTIDE SEQUENCE</scope>
    <source>
        <strain evidence="2">Stoneville</strain>
        <tissue evidence="2">Whole head</tissue>
    </source>
</reference>
<name>A0A8J6HXZ0_TENMO</name>